<dbReference type="InterPro" id="IPR013320">
    <property type="entry name" value="ConA-like_dom_sf"/>
</dbReference>
<comment type="caution">
    <text evidence="4">The sequence shown here is derived from an EMBL/GenBank/DDBJ whole genome shotgun (WGS) entry which is preliminary data.</text>
</comment>
<dbReference type="GO" id="GO:0004553">
    <property type="term" value="F:hydrolase activity, hydrolyzing O-glycosyl compounds"/>
    <property type="evidence" value="ECO:0007669"/>
    <property type="project" value="InterPro"/>
</dbReference>
<gene>
    <name evidence="4" type="ORF">IF129_06855</name>
</gene>
<evidence type="ECO:0000313" key="5">
    <source>
        <dbReference type="Proteomes" id="UP000632289"/>
    </source>
</evidence>
<dbReference type="Gene3D" id="2.60.120.200">
    <property type="match status" value="1"/>
</dbReference>
<dbReference type="EMBL" id="JACXYU010000002">
    <property type="protein sequence ID" value="MBD3931279.1"/>
    <property type="molecule type" value="Genomic_DNA"/>
</dbReference>
<dbReference type="GO" id="GO:0005975">
    <property type="term" value="P:carbohydrate metabolic process"/>
    <property type="evidence" value="ECO:0007669"/>
    <property type="project" value="InterPro"/>
</dbReference>
<evidence type="ECO:0000256" key="1">
    <source>
        <dbReference type="ARBA" id="ARBA00006865"/>
    </source>
</evidence>
<dbReference type="RefSeq" id="WP_191208575.1">
    <property type="nucleotide sequence ID" value="NZ_BAABKL010000032.1"/>
</dbReference>
<protein>
    <submittedName>
        <fullName evidence="4">Family 16 glycosylhydrolase</fullName>
    </submittedName>
</protein>
<feature type="domain" description="GH16" evidence="3">
    <location>
        <begin position="48"/>
        <end position="315"/>
    </location>
</feature>
<reference evidence="4" key="1">
    <citation type="submission" date="2020-09" db="EMBL/GenBank/DDBJ databases">
        <title>Secondary metabolite and genome analysis of marine Streptomyces chumphonensis KK1-2T.</title>
        <authorList>
            <person name="Phongsopitanun W."/>
            <person name="Kanchanasin P."/>
            <person name="Pittayakhajonwut P."/>
            <person name="Suwanborirux K."/>
            <person name="Tanasupawat S."/>
        </authorList>
    </citation>
    <scope>NUCLEOTIDE SEQUENCE</scope>
    <source>
        <strain evidence="4">KK1-2</strain>
    </source>
</reference>
<keyword evidence="5" id="KW-1185">Reference proteome</keyword>
<comment type="similarity">
    <text evidence="1">Belongs to the glycosyl hydrolase 16 family.</text>
</comment>
<sequence>MSAHVRRRHAVLGVVALLLAVLASGLGTSSARGDIPPPADGWELQWGDDFTGPDRTPPSGEKWITDLGHSYPGGPANWGTGEIQRYTDSTDNLSLDGNGNLRITPLRDGAGNWTSGRIETRRSDFKAPEGGTLRIESRLRMPDVAGEQALGYWSAFWALGSPYRGNYWNWPGVGEFDVMENVNGMNRVWGVLHCGVAPGGPCDENNGLGASRPCPGTSCQAAFHTYRFEWDRGVSPNELRWYVDDQLYHRLTQDRFDATTWQNMTGHAGYFILLNVAMGGGFPDGVAGHATPTAATEPGHSMLVDYVGVWTRGGDGGQDPGDPGEPTPSTLYLRDGGGLGEAGPAAGTATLASADGRNHDGTPHAVQTFTARGVTGDYSGGTTAFDLFVDAGTTVGNGQQVRISYDRTGDGSWERSETYRYFATDPVPGVEHYTAESGLHSATGSLGDMVNGTVRVEVWNAIGTGPSTLGTGDRSVLHLPFG</sequence>
<dbReference type="Proteomes" id="UP000632289">
    <property type="component" value="Unassembled WGS sequence"/>
</dbReference>
<name>A0A927EZ31_9ACTN</name>
<dbReference type="CDD" id="cd02182">
    <property type="entry name" value="GH16_Strep_laminarinase_like"/>
    <property type="match status" value="1"/>
</dbReference>
<evidence type="ECO:0000259" key="3">
    <source>
        <dbReference type="PROSITE" id="PS51762"/>
    </source>
</evidence>
<dbReference type="InterPro" id="IPR050546">
    <property type="entry name" value="Glycosyl_Hydrlase_16"/>
</dbReference>
<evidence type="ECO:0000256" key="2">
    <source>
        <dbReference type="SAM" id="MobiDB-lite"/>
    </source>
</evidence>
<dbReference type="SUPFAM" id="SSF49899">
    <property type="entry name" value="Concanavalin A-like lectins/glucanases"/>
    <property type="match status" value="1"/>
</dbReference>
<feature type="compositionally biased region" description="Low complexity" evidence="2">
    <location>
        <begin position="342"/>
        <end position="355"/>
    </location>
</feature>
<dbReference type="PROSITE" id="PS51762">
    <property type="entry name" value="GH16_2"/>
    <property type="match status" value="1"/>
</dbReference>
<accession>A0A927EZ31</accession>
<dbReference type="PANTHER" id="PTHR10963:SF55">
    <property type="entry name" value="GLYCOSIDE HYDROLASE FAMILY 16 PROTEIN"/>
    <property type="match status" value="1"/>
</dbReference>
<organism evidence="4 5">
    <name type="scientific">Streptomyces chumphonensis</name>
    <dbReference type="NCBI Taxonomy" id="1214925"/>
    <lineage>
        <taxon>Bacteria</taxon>
        <taxon>Bacillati</taxon>
        <taxon>Actinomycetota</taxon>
        <taxon>Actinomycetes</taxon>
        <taxon>Kitasatosporales</taxon>
        <taxon>Streptomycetaceae</taxon>
        <taxon>Streptomyces</taxon>
    </lineage>
</organism>
<dbReference type="AlphaFoldDB" id="A0A927EZ31"/>
<dbReference type="PANTHER" id="PTHR10963">
    <property type="entry name" value="GLYCOSYL HYDROLASE-RELATED"/>
    <property type="match status" value="1"/>
</dbReference>
<evidence type="ECO:0000313" key="4">
    <source>
        <dbReference type="EMBL" id="MBD3931279.1"/>
    </source>
</evidence>
<proteinExistence type="inferred from homology"/>
<dbReference type="InterPro" id="IPR000757">
    <property type="entry name" value="Beta-glucanase-like"/>
</dbReference>
<feature type="region of interest" description="Disordered" evidence="2">
    <location>
        <begin position="312"/>
        <end position="363"/>
    </location>
</feature>